<reference evidence="3" key="1">
    <citation type="submission" date="2020-10" db="EMBL/GenBank/DDBJ databases">
        <authorList>
            <person name="Gilroy R."/>
        </authorList>
    </citation>
    <scope>NUCLEOTIDE SEQUENCE</scope>
    <source>
        <strain evidence="3">14700</strain>
    </source>
</reference>
<keyword evidence="1" id="KW-0732">Signal</keyword>
<dbReference type="InterPro" id="IPR011250">
    <property type="entry name" value="OMP/PagP_B-barrel"/>
</dbReference>
<accession>A0A9D9NDL7</accession>
<proteinExistence type="predicted"/>
<sequence>MKRLVLLLLLIAVSLSLSASSLLVGIEGGYSYSMIQTSTGWTGTYNTNGHGFDIAMPVEYRFNDWFSLSSGIRWMMKSSEYIKTSADGENILEEYTRMHHVVEIPLTLRFSFSVDDFRFFAGGGAYIGVRTIDVDAGEIRMEISSVDNLSGKQEFYQHVPFEADDNLFDAGIIAELGASYELGDYGSFFLLGRYQYGLTSLAKGSYMAAHSYFDNICVDIGFLWRVI</sequence>
<dbReference type="AlphaFoldDB" id="A0A9D9NDL7"/>
<evidence type="ECO:0000313" key="4">
    <source>
        <dbReference type="Proteomes" id="UP000810292"/>
    </source>
</evidence>
<feature type="chain" id="PRO_5038572383" evidence="1">
    <location>
        <begin position="20"/>
        <end position="227"/>
    </location>
</feature>
<name>A0A9D9NDL7_9SPIO</name>
<dbReference type="Proteomes" id="UP000810292">
    <property type="component" value="Unassembled WGS sequence"/>
</dbReference>
<evidence type="ECO:0000313" key="3">
    <source>
        <dbReference type="EMBL" id="MBO8469518.1"/>
    </source>
</evidence>
<comment type="caution">
    <text evidence="3">The sequence shown here is derived from an EMBL/GenBank/DDBJ whole genome shotgun (WGS) entry which is preliminary data.</text>
</comment>
<gene>
    <name evidence="3" type="ORF">IAA72_07025</name>
</gene>
<organism evidence="3 4">
    <name type="scientific">Candidatus Ornithospirochaeta stercoravium</name>
    <dbReference type="NCBI Taxonomy" id="2840897"/>
    <lineage>
        <taxon>Bacteria</taxon>
        <taxon>Pseudomonadati</taxon>
        <taxon>Spirochaetota</taxon>
        <taxon>Spirochaetia</taxon>
        <taxon>Spirochaetales</taxon>
        <taxon>Spirochaetaceae</taxon>
        <taxon>Spirochaetaceae incertae sedis</taxon>
        <taxon>Candidatus Ornithospirochaeta</taxon>
    </lineage>
</organism>
<evidence type="ECO:0000256" key="1">
    <source>
        <dbReference type="SAM" id="SignalP"/>
    </source>
</evidence>
<reference evidence="3" key="2">
    <citation type="journal article" date="2021" name="PeerJ">
        <title>Extensive microbial diversity within the chicken gut microbiome revealed by metagenomics and culture.</title>
        <authorList>
            <person name="Gilroy R."/>
            <person name="Ravi A."/>
            <person name="Getino M."/>
            <person name="Pursley I."/>
            <person name="Horton D.L."/>
            <person name="Alikhan N.F."/>
            <person name="Baker D."/>
            <person name="Gharbi K."/>
            <person name="Hall N."/>
            <person name="Watson M."/>
            <person name="Adriaenssens E.M."/>
            <person name="Foster-Nyarko E."/>
            <person name="Jarju S."/>
            <person name="Secka A."/>
            <person name="Antonio M."/>
            <person name="Oren A."/>
            <person name="Chaudhuri R.R."/>
            <person name="La Ragione R."/>
            <person name="Hildebrand F."/>
            <person name="Pallen M.J."/>
        </authorList>
    </citation>
    <scope>NUCLEOTIDE SEQUENCE</scope>
    <source>
        <strain evidence="3">14700</strain>
    </source>
</reference>
<dbReference type="Gene3D" id="2.40.160.20">
    <property type="match status" value="1"/>
</dbReference>
<dbReference type="SUPFAM" id="SSF56925">
    <property type="entry name" value="OMPA-like"/>
    <property type="match status" value="1"/>
</dbReference>
<feature type="signal peptide" evidence="1">
    <location>
        <begin position="1"/>
        <end position="19"/>
    </location>
</feature>
<evidence type="ECO:0000259" key="2">
    <source>
        <dbReference type="Pfam" id="PF13568"/>
    </source>
</evidence>
<feature type="domain" description="Outer membrane protein beta-barrel" evidence="2">
    <location>
        <begin position="21"/>
        <end position="201"/>
    </location>
</feature>
<dbReference type="EMBL" id="JADIMF010000112">
    <property type="protein sequence ID" value="MBO8469518.1"/>
    <property type="molecule type" value="Genomic_DNA"/>
</dbReference>
<protein>
    <submittedName>
        <fullName evidence="3">PorT family protein</fullName>
    </submittedName>
</protein>
<dbReference type="InterPro" id="IPR025665">
    <property type="entry name" value="Beta-barrel_OMP_2"/>
</dbReference>
<dbReference type="Pfam" id="PF13568">
    <property type="entry name" value="OMP_b-brl_2"/>
    <property type="match status" value="1"/>
</dbReference>